<dbReference type="Gene3D" id="3.30.70.560">
    <property type="entry name" value="7,8-Dihydro-6-hydroxymethylpterin-pyrophosphokinase HPPK"/>
    <property type="match status" value="1"/>
</dbReference>
<proteinExistence type="inferred from homology"/>
<sequence>MESIILLFGSNIGDKTANLTRAVELCSEHIGPISKASSLYSTEPWGKTDQDIFINQVVSFNTRLTVEEALAVTQKIEVQLGRVRKEKWGSRTIDIDILYFGNLIRRSKALYIPHPEIGNRRFTLVPLVEIAPDFKHPVLNITNEEMLKRCEDKLGVVKWKA</sequence>
<dbReference type="eggNOG" id="COG0801">
    <property type="taxonomic scope" value="Bacteria"/>
</dbReference>
<dbReference type="GO" id="GO:0003848">
    <property type="term" value="F:2-amino-4-hydroxy-6-hydroxymethyldihydropteridine diphosphokinase activity"/>
    <property type="evidence" value="ECO:0007669"/>
    <property type="project" value="UniProtKB-EC"/>
</dbReference>
<comment type="pathway">
    <text evidence="1">Cofactor biosynthesis; tetrahydrofolate biosynthesis; 2-amino-4-hydroxy-6-hydroxymethyl-7,8-dihydropteridine diphosphate from 7,8-dihydroneopterin triphosphate: step 4/4.</text>
</comment>
<evidence type="ECO:0000256" key="11">
    <source>
        <dbReference type="ARBA" id="ARBA00029766"/>
    </source>
</evidence>
<protein>
    <recommendedName>
        <fullName evidence="4">2-amino-4-hydroxy-6-hydroxymethyldihydropteridine pyrophosphokinase</fullName>
        <ecNumber evidence="3">2.7.6.3</ecNumber>
    </recommendedName>
    <alternativeName>
        <fullName evidence="11">6-hydroxymethyl-7,8-dihydropterin pyrophosphokinase</fullName>
    </alternativeName>
    <alternativeName>
        <fullName evidence="12">7,8-dihydro-6-hydroxymethylpterin-pyrophosphokinase</fullName>
    </alternativeName>
</protein>
<comment type="function">
    <text evidence="10">Catalyzes the transfer of pyrophosphate from adenosine triphosphate (ATP) to 6-hydroxymethyl-7,8-dihydropterin, an enzymatic step in folate biosynthesis pathway.</text>
</comment>
<evidence type="ECO:0000256" key="4">
    <source>
        <dbReference type="ARBA" id="ARBA00016218"/>
    </source>
</evidence>
<organism evidence="14 15">
    <name type="scientific">Sporocytophaga myxococcoides</name>
    <dbReference type="NCBI Taxonomy" id="153721"/>
    <lineage>
        <taxon>Bacteria</taxon>
        <taxon>Pseudomonadati</taxon>
        <taxon>Bacteroidota</taxon>
        <taxon>Cytophagia</taxon>
        <taxon>Cytophagales</taxon>
        <taxon>Cytophagaceae</taxon>
        <taxon>Sporocytophaga</taxon>
    </lineage>
</organism>
<evidence type="ECO:0000256" key="10">
    <source>
        <dbReference type="ARBA" id="ARBA00029409"/>
    </source>
</evidence>
<reference evidence="14 15" key="1">
    <citation type="submission" date="2014-09" db="EMBL/GenBank/DDBJ databases">
        <title>Sporocytophaga myxococcoides PG-01 genome sequencing.</title>
        <authorList>
            <person name="Liu L."/>
            <person name="Gao P.J."/>
            <person name="Chen G.J."/>
            <person name="Wang L.S."/>
        </authorList>
    </citation>
    <scope>NUCLEOTIDE SEQUENCE [LARGE SCALE GENOMIC DNA]</scope>
    <source>
        <strain evidence="14 15">PG-01</strain>
    </source>
</reference>
<gene>
    <name evidence="14" type="ORF">MYP_1452</name>
</gene>
<dbReference type="OrthoDB" id="9808041at2"/>
<dbReference type="GO" id="GO:0046656">
    <property type="term" value="P:folic acid biosynthetic process"/>
    <property type="evidence" value="ECO:0007669"/>
    <property type="project" value="UniProtKB-KW"/>
</dbReference>
<keyword evidence="8" id="KW-0067">ATP-binding</keyword>
<keyword evidence="6" id="KW-0547">Nucleotide-binding</keyword>
<name>A0A098LCW0_9BACT</name>
<evidence type="ECO:0000256" key="5">
    <source>
        <dbReference type="ARBA" id="ARBA00022679"/>
    </source>
</evidence>
<dbReference type="PANTHER" id="PTHR43071">
    <property type="entry name" value="2-AMINO-4-HYDROXY-6-HYDROXYMETHYLDIHYDROPTERIDINE PYROPHOSPHOKINASE"/>
    <property type="match status" value="1"/>
</dbReference>
<evidence type="ECO:0000256" key="2">
    <source>
        <dbReference type="ARBA" id="ARBA00005810"/>
    </source>
</evidence>
<dbReference type="GO" id="GO:0016301">
    <property type="term" value="F:kinase activity"/>
    <property type="evidence" value="ECO:0007669"/>
    <property type="project" value="UniProtKB-KW"/>
</dbReference>
<feature type="domain" description="7,8-dihydro-6-hydroxymethylpterin-pyrophosphokinase" evidence="13">
    <location>
        <begin position="87"/>
        <end position="98"/>
    </location>
</feature>
<evidence type="ECO:0000256" key="8">
    <source>
        <dbReference type="ARBA" id="ARBA00022840"/>
    </source>
</evidence>
<evidence type="ECO:0000313" key="15">
    <source>
        <dbReference type="Proteomes" id="UP000030185"/>
    </source>
</evidence>
<evidence type="ECO:0000259" key="13">
    <source>
        <dbReference type="PROSITE" id="PS00794"/>
    </source>
</evidence>
<dbReference type="Proteomes" id="UP000030185">
    <property type="component" value="Unassembled WGS sequence"/>
</dbReference>
<dbReference type="InterPro" id="IPR000550">
    <property type="entry name" value="Hppk"/>
</dbReference>
<dbReference type="Pfam" id="PF01288">
    <property type="entry name" value="HPPK"/>
    <property type="match status" value="1"/>
</dbReference>
<dbReference type="SUPFAM" id="SSF55083">
    <property type="entry name" value="6-hydroxymethyl-7,8-dihydropterin pyrophosphokinase, HPPK"/>
    <property type="match status" value="1"/>
</dbReference>
<dbReference type="UniPathway" id="UPA00077">
    <property type="reaction ID" value="UER00155"/>
</dbReference>
<dbReference type="NCBIfam" id="TIGR01498">
    <property type="entry name" value="folK"/>
    <property type="match status" value="1"/>
</dbReference>
<dbReference type="CDD" id="cd00483">
    <property type="entry name" value="HPPK"/>
    <property type="match status" value="1"/>
</dbReference>
<comment type="caution">
    <text evidence="14">The sequence shown here is derived from an EMBL/GenBank/DDBJ whole genome shotgun (WGS) entry which is preliminary data.</text>
</comment>
<dbReference type="PANTHER" id="PTHR43071:SF1">
    <property type="entry name" value="2-AMINO-4-HYDROXY-6-HYDROXYMETHYLDIHYDROPTERIDINE PYROPHOSPHOKINASE"/>
    <property type="match status" value="1"/>
</dbReference>
<dbReference type="AlphaFoldDB" id="A0A098LCW0"/>
<dbReference type="EMBL" id="BBLT01000002">
    <property type="protein sequence ID" value="GAL84224.1"/>
    <property type="molecule type" value="Genomic_DNA"/>
</dbReference>
<evidence type="ECO:0000256" key="9">
    <source>
        <dbReference type="ARBA" id="ARBA00022909"/>
    </source>
</evidence>
<dbReference type="PROSITE" id="PS00794">
    <property type="entry name" value="HPPK"/>
    <property type="match status" value="1"/>
</dbReference>
<keyword evidence="9" id="KW-0289">Folate biosynthesis</keyword>
<dbReference type="InterPro" id="IPR035907">
    <property type="entry name" value="Hppk_sf"/>
</dbReference>
<keyword evidence="7 14" id="KW-0418">Kinase</keyword>
<evidence type="ECO:0000256" key="6">
    <source>
        <dbReference type="ARBA" id="ARBA00022741"/>
    </source>
</evidence>
<evidence type="ECO:0000313" key="14">
    <source>
        <dbReference type="EMBL" id="GAL84224.1"/>
    </source>
</evidence>
<accession>A0A098LCW0</accession>
<evidence type="ECO:0000256" key="3">
    <source>
        <dbReference type="ARBA" id="ARBA00013253"/>
    </source>
</evidence>
<keyword evidence="5" id="KW-0808">Transferase</keyword>
<dbReference type="STRING" id="153721.MYP_1452"/>
<dbReference type="GO" id="GO:0046654">
    <property type="term" value="P:tetrahydrofolate biosynthetic process"/>
    <property type="evidence" value="ECO:0007669"/>
    <property type="project" value="UniProtKB-UniPathway"/>
</dbReference>
<dbReference type="EC" id="2.7.6.3" evidence="3"/>
<dbReference type="RefSeq" id="WP_045460424.1">
    <property type="nucleotide sequence ID" value="NZ_BBLT01000002.1"/>
</dbReference>
<evidence type="ECO:0000256" key="12">
    <source>
        <dbReference type="ARBA" id="ARBA00033413"/>
    </source>
</evidence>
<comment type="similarity">
    <text evidence="2">Belongs to the HPPK family.</text>
</comment>
<evidence type="ECO:0000256" key="7">
    <source>
        <dbReference type="ARBA" id="ARBA00022777"/>
    </source>
</evidence>
<evidence type="ECO:0000256" key="1">
    <source>
        <dbReference type="ARBA" id="ARBA00005051"/>
    </source>
</evidence>
<dbReference type="GO" id="GO:0005524">
    <property type="term" value="F:ATP binding"/>
    <property type="evidence" value="ECO:0007669"/>
    <property type="project" value="UniProtKB-KW"/>
</dbReference>
<keyword evidence="15" id="KW-1185">Reference proteome</keyword>